<dbReference type="Proteomes" id="UP000708576">
    <property type="component" value="Unassembled WGS sequence"/>
</dbReference>
<protein>
    <recommendedName>
        <fullName evidence="3">Outer membrane protein beta-barrel domain-containing protein</fullName>
    </recommendedName>
</protein>
<dbReference type="EMBL" id="JAGUCO010000004">
    <property type="protein sequence ID" value="MBS2098283.1"/>
    <property type="molecule type" value="Genomic_DNA"/>
</dbReference>
<evidence type="ECO:0000313" key="2">
    <source>
        <dbReference type="Proteomes" id="UP000708576"/>
    </source>
</evidence>
<name>A0ABS5JTN7_9BACT</name>
<sequence>MRRLLFFVLILVCAKINLLGQSDFRPGCIITHSLDTVHGMVDYRGDIRNMKVCSFKKQESEMVTEYLAKDIFGYRFDEGKFYISKYIESESVEDTVFVEFLLSGIRNLYYYKNHNFSAYYVDDGEGSLLELENNEVNIKRNGTSYIYDDQRYRGMLTYIFQDCPELKSDINKTNLSHKSLINITKKYHDYKCDDEVCIIYEKELPVFTIEVEPSIGYSLASLTFNDGYYFNEMDFTASHSAQLGVTLNMKLPKLNEKMSLAFSGLLNKDYFYATSSDEYWNNRVVNNYYHVHTFNLLTGMELRYTYPKGNVRPEIFAGGFINYLLDSEVKYEVENVISSTVSTKYAQLDVLEKSYQGLMGGIGLKYRLFTSLTVFNRLRYNHYINSEKNGVETVISSLNITMGVIF</sequence>
<gene>
    <name evidence="1" type="ORF">KEM10_08320</name>
</gene>
<comment type="caution">
    <text evidence="1">The sequence shown here is derived from an EMBL/GenBank/DDBJ whole genome shotgun (WGS) entry which is preliminary data.</text>
</comment>
<keyword evidence="2" id="KW-1185">Reference proteome</keyword>
<reference evidence="1 2" key="1">
    <citation type="journal article" date="2015" name="Int. J. Syst. Evol. Microbiol.">
        <title>Carboxylicivirga linearis sp. nov., isolated from a sea cucumber culture pond.</title>
        <authorList>
            <person name="Wang F.Q."/>
            <person name="Zhou Y.X."/>
            <person name="Lin X.Z."/>
            <person name="Chen G.J."/>
            <person name="Du Z.J."/>
        </authorList>
    </citation>
    <scope>NUCLEOTIDE SEQUENCE [LARGE SCALE GENOMIC DNA]</scope>
    <source>
        <strain evidence="1 2">FB218</strain>
    </source>
</reference>
<evidence type="ECO:0008006" key="3">
    <source>
        <dbReference type="Google" id="ProtNLM"/>
    </source>
</evidence>
<evidence type="ECO:0000313" key="1">
    <source>
        <dbReference type="EMBL" id="MBS2098283.1"/>
    </source>
</evidence>
<organism evidence="1 2">
    <name type="scientific">Carboxylicivirga linearis</name>
    <dbReference type="NCBI Taxonomy" id="1628157"/>
    <lineage>
        <taxon>Bacteria</taxon>
        <taxon>Pseudomonadati</taxon>
        <taxon>Bacteroidota</taxon>
        <taxon>Bacteroidia</taxon>
        <taxon>Marinilabiliales</taxon>
        <taxon>Marinilabiliaceae</taxon>
        <taxon>Carboxylicivirga</taxon>
    </lineage>
</organism>
<accession>A0ABS5JTN7</accession>
<dbReference type="RefSeq" id="WP_212215527.1">
    <property type="nucleotide sequence ID" value="NZ_JAGUCO010000004.1"/>
</dbReference>
<proteinExistence type="predicted"/>